<gene>
    <name evidence="2" type="ORF">OIU85_008990</name>
</gene>
<feature type="compositionally biased region" description="Polar residues" evidence="1">
    <location>
        <begin position="97"/>
        <end position="109"/>
    </location>
</feature>
<sequence length="125" mass="14127">MKFLYSFCNSFLPLHDARPGYIRLSFLALPDFAVSSYKNSILRGLEVLENKTALCCNETVNMAADMLGGNAIGGSVWRAATSSSESDKKNHHVQDQIEANTRNPRIQHSNFRRYRTVEQKTGSWK</sequence>
<protein>
    <submittedName>
        <fullName evidence="2">Uncharacterized protein</fullName>
    </submittedName>
</protein>
<evidence type="ECO:0000256" key="1">
    <source>
        <dbReference type="SAM" id="MobiDB-lite"/>
    </source>
</evidence>
<organism evidence="2 3">
    <name type="scientific">Salix viminalis</name>
    <name type="common">Common osier</name>
    <name type="synonym">Basket willow</name>
    <dbReference type="NCBI Taxonomy" id="40686"/>
    <lineage>
        <taxon>Eukaryota</taxon>
        <taxon>Viridiplantae</taxon>
        <taxon>Streptophyta</taxon>
        <taxon>Embryophyta</taxon>
        <taxon>Tracheophyta</taxon>
        <taxon>Spermatophyta</taxon>
        <taxon>Magnoliopsida</taxon>
        <taxon>eudicotyledons</taxon>
        <taxon>Gunneridae</taxon>
        <taxon>Pentapetalae</taxon>
        <taxon>rosids</taxon>
        <taxon>fabids</taxon>
        <taxon>Malpighiales</taxon>
        <taxon>Salicaceae</taxon>
        <taxon>Saliceae</taxon>
        <taxon>Salix</taxon>
    </lineage>
</organism>
<name>A0A9Q0NYW4_SALVM</name>
<comment type="caution">
    <text evidence="2">The sequence shown here is derived from an EMBL/GenBank/DDBJ whole genome shotgun (WGS) entry which is preliminary data.</text>
</comment>
<dbReference type="Proteomes" id="UP001151529">
    <property type="component" value="Chromosome 7"/>
</dbReference>
<feature type="region of interest" description="Disordered" evidence="1">
    <location>
        <begin position="81"/>
        <end position="125"/>
    </location>
</feature>
<proteinExistence type="predicted"/>
<evidence type="ECO:0000313" key="3">
    <source>
        <dbReference type="Proteomes" id="UP001151529"/>
    </source>
</evidence>
<reference evidence="2" key="1">
    <citation type="submission" date="2022-11" db="EMBL/GenBank/DDBJ databases">
        <authorList>
            <person name="Hyden B.L."/>
            <person name="Feng K."/>
            <person name="Yates T."/>
            <person name="Jawdy S."/>
            <person name="Smart L.B."/>
            <person name="Muchero W."/>
        </authorList>
    </citation>
    <scope>NUCLEOTIDE SEQUENCE</scope>
    <source>
        <tissue evidence="2">Shoot tip</tissue>
    </source>
</reference>
<keyword evidence="3" id="KW-1185">Reference proteome</keyword>
<feature type="compositionally biased region" description="Basic and acidic residues" evidence="1">
    <location>
        <begin position="85"/>
        <end position="95"/>
    </location>
</feature>
<reference evidence="2" key="2">
    <citation type="journal article" date="2023" name="Int. J. Mol. Sci.">
        <title>De Novo Assembly and Annotation of 11 Diverse Shrub Willow (Salix) Genomes Reveals Novel Gene Organization in Sex-Linked Regions.</title>
        <authorList>
            <person name="Hyden B."/>
            <person name="Feng K."/>
            <person name="Yates T.B."/>
            <person name="Jawdy S."/>
            <person name="Cereghino C."/>
            <person name="Smart L.B."/>
            <person name="Muchero W."/>
        </authorList>
    </citation>
    <scope>NUCLEOTIDE SEQUENCE [LARGE SCALE GENOMIC DNA]</scope>
    <source>
        <tissue evidence="2">Shoot tip</tissue>
    </source>
</reference>
<dbReference type="EMBL" id="JAPFFL010000014">
    <property type="protein sequence ID" value="KAJ6678466.1"/>
    <property type="molecule type" value="Genomic_DNA"/>
</dbReference>
<evidence type="ECO:0000313" key="2">
    <source>
        <dbReference type="EMBL" id="KAJ6678466.1"/>
    </source>
</evidence>
<accession>A0A9Q0NYW4</accession>
<dbReference type="AlphaFoldDB" id="A0A9Q0NYW4"/>